<gene>
    <name evidence="1" type="ORF">Anapl_02653</name>
</gene>
<sequence length="255" mass="27777">MPTGSVPRQLSPLGTLSSLVHGALGFAEELEFCYLLAFANANRTLWLVPKQGDFQSKFSPKLKDVRGKKMNFKSAVTRAPCAGSFPIRMVLSHQDLTLVDPNSYSDSLIAAFPTFSISSACCPPTSHTALPVGNRKPDAFWEPRGGCSRWQRAGDGEEKPFRDILLMIAHPCPKNKLQESSSGAWMCPARSCLPAPSVLLEGNEVVGFPLLLSTRHPKLFPIPPHDVFVPALVRARSQGAAEQKRAFLWGGPPTL</sequence>
<dbReference type="EMBL" id="KB743446">
    <property type="protein sequence ID" value="EOA98701.1"/>
    <property type="molecule type" value="Genomic_DNA"/>
</dbReference>
<organism evidence="1 2">
    <name type="scientific">Anas platyrhynchos</name>
    <name type="common">Mallard</name>
    <name type="synonym">Anas boschas</name>
    <dbReference type="NCBI Taxonomy" id="8839"/>
    <lineage>
        <taxon>Eukaryota</taxon>
        <taxon>Metazoa</taxon>
        <taxon>Chordata</taxon>
        <taxon>Craniata</taxon>
        <taxon>Vertebrata</taxon>
        <taxon>Euteleostomi</taxon>
        <taxon>Archelosauria</taxon>
        <taxon>Archosauria</taxon>
        <taxon>Dinosauria</taxon>
        <taxon>Saurischia</taxon>
        <taxon>Theropoda</taxon>
        <taxon>Coelurosauria</taxon>
        <taxon>Aves</taxon>
        <taxon>Neognathae</taxon>
        <taxon>Galloanserae</taxon>
        <taxon>Anseriformes</taxon>
        <taxon>Anatidae</taxon>
        <taxon>Anatinae</taxon>
        <taxon>Anas</taxon>
    </lineage>
</organism>
<protein>
    <submittedName>
        <fullName evidence="1">Uncharacterized protein</fullName>
    </submittedName>
</protein>
<accession>R0JNH0</accession>
<evidence type="ECO:0000313" key="1">
    <source>
        <dbReference type="EMBL" id="EOA98701.1"/>
    </source>
</evidence>
<keyword evidence="2" id="KW-1185">Reference proteome</keyword>
<name>R0JNH0_ANAPL</name>
<proteinExistence type="predicted"/>
<dbReference type="AlphaFoldDB" id="R0JNH0"/>
<evidence type="ECO:0000313" key="2">
    <source>
        <dbReference type="Proteomes" id="UP000296049"/>
    </source>
</evidence>
<reference evidence="2" key="1">
    <citation type="journal article" date="2013" name="Nat. Genet.">
        <title>The duck genome and transcriptome provide insight into an avian influenza virus reservoir species.</title>
        <authorList>
            <person name="Huang Y."/>
            <person name="Li Y."/>
            <person name="Burt D.W."/>
            <person name="Chen H."/>
            <person name="Zhang Y."/>
            <person name="Qian W."/>
            <person name="Kim H."/>
            <person name="Gan S."/>
            <person name="Zhao Y."/>
            <person name="Li J."/>
            <person name="Yi K."/>
            <person name="Feng H."/>
            <person name="Zhu P."/>
            <person name="Li B."/>
            <person name="Liu Q."/>
            <person name="Fairley S."/>
            <person name="Magor K.E."/>
            <person name="Du Z."/>
            <person name="Hu X."/>
            <person name="Goodman L."/>
            <person name="Tafer H."/>
            <person name="Vignal A."/>
            <person name="Lee T."/>
            <person name="Kim K.W."/>
            <person name="Sheng Z."/>
            <person name="An Y."/>
            <person name="Searle S."/>
            <person name="Herrero J."/>
            <person name="Groenen M.A."/>
            <person name="Crooijmans R.P."/>
            <person name="Faraut T."/>
            <person name="Cai Q."/>
            <person name="Webster R.G."/>
            <person name="Aldridge J.R."/>
            <person name="Warren W.C."/>
            <person name="Bartschat S."/>
            <person name="Kehr S."/>
            <person name="Marz M."/>
            <person name="Stadler P.F."/>
            <person name="Smith J."/>
            <person name="Kraus R.H."/>
            <person name="Zhao Y."/>
            <person name="Ren L."/>
            <person name="Fei J."/>
            <person name="Morisson M."/>
            <person name="Kaiser P."/>
            <person name="Griffin D.K."/>
            <person name="Rao M."/>
            <person name="Pitel F."/>
            <person name="Wang J."/>
            <person name="Li N."/>
        </authorList>
    </citation>
    <scope>NUCLEOTIDE SEQUENCE [LARGE SCALE GENOMIC DNA]</scope>
</reference>
<dbReference type="Proteomes" id="UP000296049">
    <property type="component" value="Unassembled WGS sequence"/>
</dbReference>